<evidence type="ECO:0000256" key="6">
    <source>
        <dbReference type="ARBA" id="ARBA00023002"/>
    </source>
</evidence>
<sequence length="466" mass="49813">MTDPGHGMDAATHRRMVEAHARAGLTADGTVCPAGVPTAHTDPAPAQRRPLGRRAFLTGAVGAGAGAAAAVGLTAGGVPGLQTEAAAATRADDASAATSYAFHGAHQAGITTPAQRQSAFLAFDATVGSRAELADLLRTITERARALTRGGAPADVGITAPPTDSGVLGPDVPADGLTVTASVGASLFDHRYGLSGQRPARLRTMEDFPNDDLDRAICDGDLLLQVCAHNTDTVLHAVRDIARATRGGMQVRWRQDGFGSPPRPSGTPRNLLGFKDGTGNPSTSDRDRMDELVWTRGGRDGEPDWVTGGSYHVVRTIRMFVEFWDRVSIQEQEDMIGRHRDSGAPLTRSGEFDDPRYQDDPTGDVIQMDAHIRLANPRTAEAQKQQMLRRPYNYDNGTDANGNLDMGLLFACFQADLDRQFVAVQKRLVDEPLVDYVSPVGGGYYFALPGVRHADDWLGRGLLART</sequence>
<dbReference type="EC" id="1.11.1.-" evidence="13"/>
<feature type="domain" description="Dyp-type peroxidase N-terminal" evidence="15">
    <location>
        <begin position="107"/>
        <end position="258"/>
    </location>
</feature>
<dbReference type="Proteomes" id="UP001501742">
    <property type="component" value="Unassembled WGS sequence"/>
</dbReference>
<comment type="subcellular location">
    <subcellularLocation>
        <location evidence="1">Cell envelope</location>
    </subcellularLocation>
</comment>
<accession>A0ABN1ZG44</accession>
<evidence type="ECO:0000256" key="12">
    <source>
        <dbReference type="ARBA" id="ARBA00048856"/>
    </source>
</evidence>
<evidence type="ECO:0000313" key="17">
    <source>
        <dbReference type="EMBL" id="GAA1494285.1"/>
    </source>
</evidence>
<evidence type="ECO:0000256" key="13">
    <source>
        <dbReference type="RuleBase" id="RU365017"/>
    </source>
</evidence>
<keyword evidence="6 13" id="KW-0560">Oxidoreductase</keyword>
<comment type="caution">
    <text evidence="17">The sequence shown here is derived from an EMBL/GenBank/DDBJ whole genome shotgun (WGS) entry which is preliminary data.</text>
</comment>
<keyword evidence="8" id="KW-0456">Lyase</keyword>
<name>A0ABN1ZG44_9MICO</name>
<dbReference type="SUPFAM" id="SSF54909">
    <property type="entry name" value="Dimeric alpha+beta barrel"/>
    <property type="match status" value="1"/>
</dbReference>
<evidence type="ECO:0000256" key="1">
    <source>
        <dbReference type="ARBA" id="ARBA00004196"/>
    </source>
</evidence>
<comment type="cofactor">
    <cofactor evidence="13">
        <name>heme b</name>
        <dbReference type="ChEBI" id="CHEBI:60344"/>
    </cofactor>
    <text evidence="13">Binds 1 heme b (iron(II)-protoporphyrin IX) group non-covalently per subunit.</text>
</comment>
<evidence type="ECO:0000256" key="8">
    <source>
        <dbReference type="ARBA" id="ARBA00023239"/>
    </source>
</evidence>
<dbReference type="Pfam" id="PF04261">
    <property type="entry name" value="Dyp_perox_N"/>
    <property type="match status" value="1"/>
</dbReference>
<feature type="region of interest" description="Disordered" evidence="14">
    <location>
        <begin position="254"/>
        <end position="287"/>
    </location>
</feature>
<dbReference type="InterPro" id="IPR048327">
    <property type="entry name" value="Dyp_perox_N"/>
</dbReference>
<evidence type="ECO:0000256" key="10">
    <source>
        <dbReference type="ARBA" id="ARBA00033771"/>
    </source>
</evidence>
<dbReference type="GO" id="GO:0004601">
    <property type="term" value="F:peroxidase activity"/>
    <property type="evidence" value="ECO:0007669"/>
    <property type="project" value="UniProtKB-KW"/>
</dbReference>
<feature type="region of interest" description="Disordered" evidence="14">
    <location>
        <begin position="339"/>
        <end position="358"/>
    </location>
</feature>
<dbReference type="Pfam" id="PF20628">
    <property type="entry name" value="Dyp_perox_C"/>
    <property type="match status" value="1"/>
</dbReference>
<evidence type="ECO:0000256" key="2">
    <source>
        <dbReference type="ARBA" id="ARBA00022559"/>
    </source>
</evidence>
<dbReference type="InterPro" id="IPR011008">
    <property type="entry name" value="Dimeric_a/b-barrel"/>
</dbReference>
<proteinExistence type="inferred from homology"/>
<keyword evidence="18" id="KW-1185">Reference proteome</keyword>
<feature type="domain" description="Dyp-type peroxidase C-terminal" evidence="16">
    <location>
        <begin position="267"/>
        <end position="451"/>
    </location>
</feature>
<dbReference type="RefSeq" id="WP_259557420.1">
    <property type="nucleotide sequence ID" value="NZ_BAAAJX010000015.1"/>
</dbReference>
<keyword evidence="4 13" id="KW-0479">Metal-binding</keyword>
<keyword evidence="7 13" id="KW-0408">Iron</keyword>
<keyword evidence="3 13" id="KW-0349">Heme</keyword>
<dbReference type="PROSITE" id="PS51318">
    <property type="entry name" value="TAT"/>
    <property type="match status" value="1"/>
</dbReference>
<keyword evidence="5" id="KW-0732">Signal</keyword>
<evidence type="ECO:0000256" key="5">
    <source>
        <dbReference type="ARBA" id="ARBA00022729"/>
    </source>
</evidence>
<evidence type="ECO:0000256" key="14">
    <source>
        <dbReference type="SAM" id="MobiDB-lite"/>
    </source>
</evidence>
<evidence type="ECO:0000259" key="16">
    <source>
        <dbReference type="Pfam" id="PF20628"/>
    </source>
</evidence>
<dbReference type="InterPro" id="IPR006313">
    <property type="entry name" value="EfeB/EfeN"/>
</dbReference>
<gene>
    <name evidence="17" type="ORF">GCM10009627_26310</name>
</gene>
<evidence type="ECO:0000313" key="18">
    <source>
        <dbReference type="Proteomes" id="UP001501742"/>
    </source>
</evidence>
<organism evidence="17 18">
    <name type="scientific">Curtobacterium herbarum</name>
    <dbReference type="NCBI Taxonomy" id="150122"/>
    <lineage>
        <taxon>Bacteria</taxon>
        <taxon>Bacillati</taxon>
        <taxon>Actinomycetota</taxon>
        <taxon>Actinomycetes</taxon>
        <taxon>Micrococcales</taxon>
        <taxon>Microbacteriaceae</taxon>
        <taxon>Curtobacterium</taxon>
    </lineage>
</organism>
<comment type="function">
    <text evidence="13">Involved in the recovery of exogenous heme iron. Extracts iron from heme while preserving the protoporphyrin ring intact.</text>
</comment>
<dbReference type="InterPro" id="IPR048328">
    <property type="entry name" value="Dyp_perox_C"/>
</dbReference>
<dbReference type="InterPro" id="IPR006314">
    <property type="entry name" value="Dyp_peroxidase"/>
</dbReference>
<dbReference type="InterPro" id="IPR006311">
    <property type="entry name" value="TAT_signal"/>
</dbReference>
<dbReference type="NCBIfam" id="TIGR01412">
    <property type="entry name" value="tat_substr_1"/>
    <property type="match status" value="1"/>
</dbReference>
<protein>
    <recommendedName>
        <fullName evidence="10 13">Deferrochelatase</fullName>
        <ecNumber evidence="13">1.11.1.-</ecNumber>
    </recommendedName>
    <alternativeName>
        <fullName evidence="11 13">Peroxidase EfeB</fullName>
    </alternativeName>
</protein>
<evidence type="ECO:0000256" key="7">
    <source>
        <dbReference type="ARBA" id="ARBA00023004"/>
    </source>
</evidence>
<dbReference type="PROSITE" id="PS51404">
    <property type="entry name" value="DYP_PEROXIDASE"/>
    <property type="match status" value="1"/>
</dbReference>
<evidence type="ECO:0000256" key="11">
    <source>
        <dbReference type="ARBA" id="ARBA00033775"/>
    </source>
</evidence>
<evidence type="ECO:0000256" key="4">
    <source>
        <dbReference type="ARBA" id="ARBA00022723"/>
    </source>
</evidence>
<dbReference type="NCBIfam" id="TIGR01413">
    <property type="entry name" value="Dyp_perox_fam"/>
    <property type="match status" value="1"/>
</dbReference>
<reference evidence="17 18" key="1">
    <citation type="journal article" date="2019" name="Int. J. Syst. Evol. Microbiol.">
        <title>The Global Catalogue of Microorganisms (GCM) 10K type strain sequencing project: providing services to taxonomists for standard genome sequencing and annotation.</title>
        <authorList>
            <consortium name="The Broad Institute Genomics Platform"/>
            <consortium name="The Broad Institute Genome Sequencing Center for Infectious Disease"/>
            <person name="Wu L."/>
            <person name="Ma J."/>
        </authorList>
    </citation>
    <scope>NUCLEOTIDE SEQUENCE [LARGE SCALE GENOMIC DNA]</scope>
    <source>
        <strain evidence="17 18">JCM 12140</strain>
    </source>
</reference>
<comment type="similarity">
    <text evidence="9 13">Belongs to the DyP-type peroxidase family.</text>
</comment>
<keyword evidence="2 13" id="KW-0575">Peroxidase</keyword>
<dbReference type="EMBL" id="BAAAJX010000015">
    <property type="protein sequence ID" value="GAA1494285.1"/>
    <property type="molecule type" value="Genomic_DNA"/>
</dbReference>
<dbReference type="PANTHER" id="PTHR30521">
    <property type="entry name" value="DEFERROCHELATASE/PEROXIDASE"/>
    <property type="match status" value="1"/>
</dbReference>
<evidence type="ECO:0000259" key="15">
    <source>
        <dbReference type="Pfam" id="PF04261"/>
    </source>
</evidence>
<dbReference type="PANTHER" id="PTHR30521:SF4">
    <property type="entry name" value="DEFERROCHELATASE"/>
    <property type="match status" value="1"/>
</dbReference>
<evidence type="ECO:0000256" key="3">
    <source>
        <dbReference type="ARBA" id="ARBA00022617"/>
    </source>
</evidence>
<comment type="catalytic activity">
    <reaction evidence="12">
        <text>heme b + 2 H(+) = protoporphyrin IX + Fe(2+)</text>
        <dbReference type="Rhea" id="RHEA:22584"/>
        <dbReference type="ChEBI" id="CHEBI:15378"/>
        <dbReference type="ChEBI" id="CHEBI:29033"/>
        <dbReference type="ChEBI" id="CHEBI:57306"/>
        <dbReference type="ChEBI" id="CHEBI:60344"/>
        <dbReference type="EC" id="4.98.1.1"/>
    </reaction>
    <physiologicalReaction direction="left-to-right" evidence="12">
        <dbReference type="Rhea" id="RHEA:22585"/>
    </physiologicalReaction>
</comment>
<evidence type="ECO:0000256" key="9">
    <source>
        <dbReference type="ARBA" id="ARBA00025737"/>
    </source>
</evidence>